<dbReference type="Gene3D" id="1.10.132.90">
    <property type="match status" value="1"/>
</dbReference>
<protein>
    <submittedName>
        <fullName evidence="3">DUF5610 domain-containing protein</fullName>
    </submittedName>
</protein>
<dbReference type="Proteomes" id="UP001326110">
    <property type="component" value="Chromosome"/>
</dbReference>
<dbReference type="EMBL" id="CP140152">
    <property type="protein sequence ID" value="WQH03423.1"/>
    <property type="molecule type" value="Genomic_DNA"/>
</dbReference>
<keyword evidence="4" id="KW-1185">Reference proteome</keyword>
<organism evidence="3 4">
    <name type="scientific">Duganella zoogloeoides</name>
    <dbReference type="NCBI Taxonomy" id="75659"/>
    <lineage>
        <taxon>Bacteria</taxon>
        <taxon>Pseudomonadati</taxon>
        <taxon>Pseudomonadota</taxon>
        <taxon>Betaproteobacteria</taxon>
        <taxon>Burkholderiales</taxon>
        <taxon>Oxalobacteraceae</taxon>
        <taxon>Telluria group</taxon>
        <taxon>Duganella</taxon>
    </lineage>
</organism>
<feature type="region of interest" description="Disordered" evidence="1">
    <location>
        <begin position="1"/>
        <end position="47"/>
    </location>
</feature>
<accession>A0ABZ0XVH3</accession>
<feature type="domain" description="DUF5610" evidence="2">
    <location>
        <begin position="69"/>
        <end position="187"/>
    </location>
</feature>
<evidence type="ECO:0000313" key="4">
    <source>
        <dbReference type="Proteomes" id="UP001326110"/>
    </source>
</evidence>
<proteinExistence type="predicted"/>
<dbReference type="InterPro" id="IPR041651">
    <property type="entry name" value="DUF5610"/>
</dbReference>
<feature type="region of interest" description="Disordered" evidence="1">
    <location>
        <begin position="215"/>
        <end position="235"/>
    </location>
</feature>
<evidence type="ECO:0000259" key="2">
    <source>
        <dbReference type="Pfam" id="PF18433"/>
    </source>
</evidence>
<evidence type="ECO:0000313" key="3">
    <source>
        <dbReference type="EMBL" id="WQH03423.1"/>
    </source>
</evidence>
<dbReference type="RefSeq" id="WP_019921678.1">
    <property type="nucleotide sequence ID" value="NZ_CP140152.1"/>
</dbReference>
<feature type="compositionally biased region" description="Low complexity" evidence="1">
    <location>
        <begin position="10"/>
        <end position="47"/>
    </location>
</feature>
<gene>
    <name evidence="3" type="ORF">SR858_20545</name>
</gene>
<evidence type="ECO:0000256" key="1">
    <source>
        <dbReference type="SAM" id="MobiDB-lite"/>
    </source>
</evidence>
<dbReference type="Pfam" id="PF18433">
    <property type="entry name" value="DUF5610"/>
    <property type="match status" value="1"/>
</dbReference>
<name>A0ABZ0XVH3_9BURK</name>
<reference evidence="3 4" key="1">
    <citation type="submission" date="2023-11" db="EMBL/GenBank/DDBJ databases">
        <title>MicrobeMod: A computational toolkit for identifying prokaryotic methylation and restriction-modification with nanopore sequencing.</title>
        <authorList>
            <person name="Crits-Christoph A."/>
            <person name="Kang S.C."/>
            <person name="Lee H."/>
            <person name="Ostrov N."/>
        </authorList>
    </citation>
    <scope>NUCLEOTIDE SEQUENCE [LARGE SCALE GENOMIC DNA]</scope>
    <source>
        <strain evidence="3 4">ATCC 25935</strain>
    </source>
</reference>
<sequence>MATPVSITPGSSSTGSAGSTSALKANTAATAATASTDKAADMSPAAKAKAQLNASIVEASLTVSLKSGNDPMSVVFKTALTGINEALEADFGKDAIQNASSQDNSPEATANRIVSLSTGFYEAYKRQNPGQDDETSLNNFMDTIKKGVEQGFKEARSILDGFKVLSGELSSNIDKTYDLIQQGFADFVAAQKAPPPAENAASATATGNASAAITITPKAADNDKDSGFQIDPPKV</sequence>